<keyword evidence="1" id="KW-0472">Membrane</keyword>
<evidence type="ECO:0008006" key="4">
    <source>
        <dbReference type="Google" id="ProtNLM"/>
    </source>
</evidence>
<sequence length="155" mass="18446">MKKRISTNLRWVRFIPAVVFMALLYSIVNLINSHNRENEALIGICISAIVCVLLYFIFDSAKKVEFDQNHMFITSKNGEERIPLKNIHVIKLTSLEINKRKMWKIKYTDNYVTEKSVRILPRLFNNEFEKFKDAVYKANNKVLIQKWTHTFDFDQ</sequence>
<accession>A0ABM7S7J1</accession>
<proteinExistence type="predicted"/>
<dbReference type="EMBL" id="AP024749">
    <property type="protein sequence ID" value="BCY29590.1"/>
    <property type="molecule type" value="Genomic_DNA"/>
</dbReference>
<evidence type="ECO:0000313" key="3">
    <source>
        <dbReference type="Proteomes" id="UP000825258"/>
    </source>
</evidence>
<protein>
    <recommendedName>
        <fullName evidence="4">PH domain-containing protein</fullName>
    </recommendedName>
</protein>
<dbReference type="Proteomes" id="UP000825258">
    <property type="component" value="Chromosome"/>
</dbReference>
<dbReference type="RefSeq" id="WP_221258661.1">
    <property type="nucleotide sequence ID" value="NZ_AP024749.1"/>
</dbReference>
<evidence type="ECO:0000256" key="1">
    <source>
        <dbReference type="SAM" id="Phobius"/>
    </source>
</evidence>
<keyword evidence="1" id="KW-1133">Transmembrane helix</keyword>
<evidence type="ECO:0000313" key="2">
    <source>
        <dbReference type="EMBL" id="BCY29590.1"/>
    </source>
</evidence>
<organism evidence="2 3">
    <name type="scientific">Flavobacterium okayamense</name>
    <dbReference type="NCBI Taxonomy" id="2830782"/>
    <lineage>
        <taxon>Bacteria</taxon>
        <taxon>Pseudomonadati</taxon>
        <taxon>Bacteroidota</taxon>
        <taxon>Flavobacteriia</taxon>
        <taxon>Flavobacteriales</taxon>
        <taxon>Flavobacteriaceae</taxon>
        <taxon>Flavobacterium</taxon>
    </lineage>
</organism>
<keyword evidence="3" id="KW-1185">Reference proteome</keyword>
<name>A0ABM7S7J1_9FLAO</name>
<feature type="transmembrane region" description="Helical" evidence="1">
    <location>
        <begin position="40"/>
        <end position="58"/>
    </location>
</feature>
<feature type="transmembrane region" description="Helical" evidence="1">
    <location>
        <begin position="12"/>
        <end position="28"/>
    </location>
</feature>
<keyword evidence="1" id="KW-0812">Transmembrane</keyword>
<gene>
    <name evidence="2" type="ORF">KK2020170_24580</name>
</gene>
<reference evidence="2 3" key="1">
    <citation type="submission" date="2021-06" db="EMBL/GenBank/DDBJ databases">
        <title>Whole genome sequences of Flavobacterium sp. KK2020170 and assembly.</title>
        <authorList>
            <person name="Kitahara K."/>
            <person name="Miyoshi S."/>
            <person name="Uesaka K."/>
        </authorList>
    </citation>
    <scope>NUCLEOTIDE SEQUENCE [LARGE SCALE GENOMIC DNA]</scope>
    <source>
        <strain evidence="2 3">KK2020170</strain>
    </source>
</reference>